<dbReference type="PROSITE" id="PS50977">
    <property type="entry name" value="HTH_TETR_2"/>
    <property type="match status" value="1"/>
</dbReference>
<sequence length="262" mass="29703">MDSFQRLYRNFTKNGRVVYIHDFSARGVCGILGEERKRGRRHTVPQMKYEKHNARQYEQILRAARQLFVEKGIDRVSFSAVADSCGIARATLYKYFPDKESLLWAIHRQALRTFGNALLARAEARPLTALERFSVYFEELARRFELDPDFLLFFDLFEKTYQAETARRGSAVYGRMFRPGDFGSGDTARFLCENFNDGSLRAGLDAQLTAVSATYTAVYALIGLGKDRAPLSLKYGVEAPAMARFLFDAFLRGISADGAPPQ</sequence>
<dbReference type="AlphaFoldDB" id="A0A6I3QVK6"/>
<reference evidence="2 3" key="1">
    <citation type="journal article" date="2019" name="Nat. Med.">
        <title>A library of human gut bacterial isolates paired with longitudinal multiomics data enables mechanistic microbiome research.</title>
        <authorList>
            <person name="Poyet M."/>
            <person name="Groussin M."/>
            <person name="Gibbons S.M."/>
            <person name="Avila-Pacheco J."/>
            <person name="Jiang X."/>
            <person name="Kearney S.M."/>
            <person name="Perrotta A.R."/>
            <person name="Berdy B."/>
            <person name="Zhao S."/>
            <person name="Lieberman T.D."/>
            <person name="Swanson P.K."/>
            <person name="Smith M."/>
            <person name="Roesemann S."/>
            <person name="Alexander J.E."/>
            <person name="Rich S.A."/>
            <person name="Livny J."/>
            <person name="Vlamakis H."/>
            <person name="Clish C."/>
            <person name="Bullock K."/>
            <person name="Deik A."/>
            <person name="Scott J."/>
            <person name="Pierce K.A."/>
            <person name="Xavier R.J."/>
            <person name="Alm E.J."/>
        </authorList>
    </citation>
    <scope>NUCLEOTIDE SEQUENCE [LARGE SCALE GENOMIC DNA]</scope>
    <source>
        <strain evidence="2 3">BIOML-A7</strain>
    </source>
</reference>
<dbReference type="GO" id="GO:0003677">
    <property type="term" value="F:DNA binding"/>
    <property type="evidence" value="ECO:0007669"/>
    <property type="project" value="UniProtKB-UniRule"/>
</dbReference>
<keyword evidence="1" id="KW-0238">DNA-binding</keyword>
<name>A0A6I3QVK6_9FIRM</name>
<dbReference type="PRINTS" id="PR00455">
    <property type="entry name" value="HTHTETR"/>
</dbReference>
<evidence type="ECO:0000313" key="3">
    <source>
        <dbReference type="Proteomes" id="UP000449193"/>
    </source>
</evidence>
<gene>
    <name evidence="2" type="ORF">GMD52_05295</name>
</gene>
<dbReference type="Gene3D" id="1.10.357.10">
    <property type="entry name" value="Tetracycline Repressor, domain 2"/>
    <property type="match status" value="1"/>
</dbReference>
<proteinExistence type="predicted"/>
<dbReference type="GO" id="GO:0006355">
    <property type="term" value="P:regulation of DNA-templated transcription"/>
    <property type="evidence" value="ECO:0007669"/>
    <property type="project" value="UniProtKB-ARBA"/>
</dbReference>
<dbReference type="Proteomes" id="UP000449193">
    <property type="component" value="Unassembled WGS sequence"/>
</dbReference>
<accession>A0A6I3QVK6</accession>
<dbReference type="PANTHER" id="PTHR30055">
    <property type="entry name" value="HTH-TYPE TRANSCRIPTIONAL REGULATOR RUTR"/>
    <property type="match status" value="1"/>
</dbReference>
<dbReference type="InterPro" id="IPR009057">
    <property type="entry name" value="Homeodomain-like_sf"/>
</dbReference>
<dbReference type="InterPro" id="IPR001647">
    <property type="entry name" value="HTH_TetR"/>
</dbReference>
<evidence type="ECO:0000313" key="2">
    <source>
        <dbReference type="EMBL" id="MTS50957.1"/>
    </source>
</evidence>
<evidence type="ECO:0000256" key="1">
    <source>
        <dbReference type="ARBA" id="ARBA00023125"/>
    </source>
</evidence>
<dbReference type="EMBL" id="WMZR01000005">
    <property type="protein sequence ID" value="MTS50957.1"/>
    <property type="molecule type" value="Genomic_DNA"/>
</dbReference>
<dbReference type="InterPro" id="IPR050109">
    <property type="entry name" value="HTH-type_TetR-like_transc_reg"/>
</dbReference>
<dbReference type="SUPFAM" id="SSF46689">
    <property type="entry name" value="Homeodomain-like"/>
    <property type="match status" value="1"/>
</dbReference>
<dbReference type="Pfam" id="PF00440">
    <property type="entry name" value="TetR_N"/>
    <property type="match status" value="1"/>
</dbReference>
<comment type="caution">
    <text evidence="2">The sequence shown here is derived from an EMBL/GenBank/DDBJ whole genome shotgun (WGS) entry which is preliminary data.</text>
</comment>
<organism evidence="2 3">
    <name type="scientific">Ruthenibacterium lactatiformans</name>
    <dbReference type="NCBI Taxonomy" id="1550024"/>
    <lineage>
        <taxon>Bacteria</taxon>
        <taxon>Bacillati</taxon>
        <taxon>Bacillota</taxon>
        <taxon>Clostridia</taxon>
        <taxon>Eubacteriales</taxon>
        <taxon>Oscillospiraceae</taxon>
        <taxon>Ruthenibacterium</taxon>
    </lineage>
</organism>
<protein>
    <submittedName>
        <fullName evidence="2">TetR family transcriptional regulator</fullName>
    </submittedName>
</protein>